<dbReference type="Proteomes" id="UP001432027">
    <property type="component" value="Unassembled WGS sequence"/>
</dbReference>
<gene>
    <name evidence="2" type="ORF">PENTCL1PPCAC_974</name>
</gene>
<dbReference type="AlphaFoldDB" id="A0AAV5S8L1"/>
<evidence type="ECO:0008006" key="4">
    <source>
        <dbReference type="Google" id="ProtNLM"/>
    </source>
</evidence>
<protein>
    <recommendedName>
        <fullName evidence="4">G protein-coupled receptor</fullName>
    </recommendedName>
</protein>
<reference evidence="2" key="1">
    <citation type="submission" date="2023-10" db="EMBL/GenBank/DDBJ databases">
        <title>Genome assembly of Pristionchus species.</title>
        <authorList>
            <person name="Yoshida K."/>
            <person name="Sommer R.J."/>
        </authorList>
    </citation>
    <scope>NUCLEOTIDE SEQUENCE</scope>
    <source>
        <strain evidence="2">RS0144</strain>
    </source>
</reference>
<feature type="non-terminal residue" evidence="2">
    <location>
        <position position="1"/>
    </location>
</feature>
<keyword evidence="1" id="KW-0812">Transmembrane</keyword>
<keyword evidence="3" id="KW-1185">Reference proteome</keyword>
<name>A0AAV5S8L1_9BILA</name>
<keyword evidence="1" id="KW-0472">Membrane</keyword>
<proteinExistence type="predicted"/>
<keyword evidence="1" id="KW-1133">Transmembrane helix</keyword>
<evidence type="ECO:0000313" key="2">
    <source>
        <dbReference type="EMBL" id="GMS78799.1"/>
    </source>
</evidence>
<feature type="transmembrane region" description="Helical" evidence="1">
    <location>
        <begin position="21"/>
        <end position="40"/>
    </location>
</feature>
<sequence length="87" mass="9916">KVFSLKQLVQIRRLVSVSRELSFSLISFCIFLAQALNLFIMKFDYGKVSMTIINLLINGVSSPVRPFYHFVSNVMYFTSDLFSIGPA</sequence>
<feature type="non-terminal residue" evidence="2">
    <location>
        <position position="87"/>
    </location>
</feature>
<dbReference type="EMBL" id="BTSX01000001">
    <property type="protein sequence ID" value="GMS78799.1"/>
    <property type="molecule type" value="Genomic_DNA"/>
</dbReference>
<accession>A0AAV5S8L1</accession>
<comment type="caution">
    <text evidence="2">The sequence shown here is derived from an EMBL/GenBank/DDBJ whole genome shotgun (WGS) entry which is preliminary data.</text>
</comment>
<evidence type="ECO:0000313" key="3">
    <source>
        <dbReference type="Proteomes" id="UP001432027"/>
    </source>
</evidence>
<evidence type="ECO:0000256" key="1">
    <source>
        <dbReference type="SAM" id="Phobius"/>
    </source>
</evidence>
<organism evidence="2 3">
    <name type="scientific">Pristionchus entomophagus</name>
    <dbReference type="NCBI Taxonomy" id="358040"/>
    <lineage>
        <taxon>Eukaryota</taxon>
        <taxon>Metazoa</taxon>
        <taxon>Ecdysozoa</taxon>
        <taxon>Nematoda</taxon>
        <taxon>Chromadorea</taxon>
        <taxon>Rhabditida</taxon>
        <taxon>Rhabditina</taxon>
        <taxon>Diplogasteromorpha</taxon>
        <taxon>Diplogasteroidea</taxon>
        <taxon>Neodiplogasteridae</taxon>
        <taxon>Pristionchus</taxon>
    </lineage>
</organism>